<evidence type="ECO:0000256" key="1">
    <source>
        <dbReference type="SAM" id="Coils"/>
    </source>
</evidence>
<organism evidence="3 4">
    <name type="scientific">Endozoicomonas gorgoniicola</name>
    <dbReference type="NCBI Taxonomy" id="1234144"/>
    <lineage>
        <taxon>Bacteria</taxon>
        <taxon>Pseudomonadati</taxon>
        <taxon>Pseudomonadota</taxon>
        <taxon>Gammaproteobacteria</taxon>
        <taxon>Oceanospirillales</taxon>
        <taxon>Endozoicomonadaceae</taxon>
        <taxon>Endozoicomonas</taxon>
    </lineage>
</organism>
<reference evidence="3 4" key="1">
    <citation type="submission" date="2022-10" db="EMBL/GenBank/DDBJ databases">
        <title>High-quality genome sequences of two octocoral-associated bacteria, Endozoicomonas euniceicola EF212 and Endozoicomonas gorgoniicola PS125.</title>
        <authorList>
            <person name="Chiou Y.-J."/>
            <person name="Chen Y.-H."/>
        </authorList>
    </citation>
    <scope>NUCLEOTIDE SEQUENCE [LARGE SCALE GENOMIC DNA]</scope>
    <source>
        <strain evidence="3 4">PS125</strain>
    </source>
</reference>
<sequence>MVDSVSGGRPQTPVEAFQEQQKAGQAEKIDKIGLSYDNGNSVSHLDAKGENPLASSIIHAPVIPEPDSATTATGDKLSDVHTQTLLHKVRSGVNSIVNFLKHDQPEMITPAISEKASEINAGLGKVSSAPVPLMKELAAKVDSLHNGLDSGTLDSDQLDQIMSEIRSKMDDNSIKYSEFDIKLRSANAQQKHDSNIEKIENHIKEAEKAKQESSSGGWFKSFITAIFPPLALFEAGVQIAEEITGSESSLSMFSKNNAFGKVLDEAEKDIEKTFTDFGIDIKEAFEPIGKKEAWDNLGKDLDRDLGRLGRDTEQAFSKAGNEVADAFKPIGNKQAWDNLGDDLNRDLGKLGKDTEQAFSKAGNEVADAFEPIGNKQAWDNLGDDLNRDLGKLGRDTEQAFSKAGNEIADAYKPIGQKETWDNTGDEILTDLGIEPSSGKTIESASVETKEEGSFAVEQEKAKIEKELSAATLELDNEREVFTALQGLDVGESAMTSQEMMKLLQQMKIAEENKEKLEEAIAALESGDLESLKQIATELSGGDAIIALMDNPEASAAKLTGSLLDVPAETIKMQEDQMLQNSMTKRFS</sequence>
<dbReference type="RefSeq" id="WP_262564582.1">
    <property type="nucleotide sequence ID" value="NZ_JAPFCC010000001.1"/>
</dbReference>
<feature type="coiled-coil region" evidence="1">
    <location>
        <begin position="460"/>
        <end position="526"/>
    </location>
</feature>
<name>A0ABT3MZM7_9GAMM</name>
<feature type="region of interest" description="Disordered" evidence="2">
    <location>
        <begin position="1"/>
        <end position="24"/>
    </location>
</feature>
<evidence type="ECO:0000313" key="4">
    <source>
        <dbReference type="Proteomes" id="UP001209854"/>
    </source>
</evidence>
<comment type="caution">
    <text evidence="3">The sequence shown here is derived from an EMBL/GenBank/DDBJ whole genome shotgun (WGS) entry which is preliminary data.</text>
</comment>
<dbReference type="PROSITE" id="PS50890">
    <property type="entry name" value="PUA"/>
    <property type="match status" value="1"/>
</dbReference>
<evidence type="ECO:0000313" key="3">
    <source>
        <dbReference type="EMBL" id="MCW7554817.1"/>
    </source>
</evidence>
<proteinExistence type="predicted"/>
<feature type="coiled-coil region" evidence="1">
    <location>
        <begin position="189"/>
        <end position="216"/>
    </location>
</feature>
<evidence type="ECO:0000256" key="2">
    <source>
        <dbReference type="SAM" id="MobiDB-lite"/>
    </source>
</evidence>
<keyword evidence="4" id="KW-1185">Reference proteome</keyword>
<protein>
    <submittedName>
        <fullName evidence="3">Uncharacterized protein</fullName>
    </submittedName>
</protein>
<accession>A0ABT3MZM7</accession>
<keyword evidence="1" id="KW-0175">Coiled coil</keyword>
<dbReference type="Proteomes" id="UP001209854">
    <property type="component" value="Unassembled WGS sequence"/>
</dbReference>
<gene>
    <name evidence="3" type="ORF">NX722_19770</name>
</gene>
<dbReference type="EMBL" id="JAPFCC010000001">
    <property type="protein sequence ID" value="MCW7554817.1"/>
    <property type="molecule type" value="Genomic_DNA"/>
</dbReference>